<protein>
    <submittedName>
        <fullName evidence="4">Phage major capsid protein</fullName>
    </submittedName>
</protein>
<dbReference type="Gene3D" id="3.30.2400.10">
    <property type="entry name" value="Major capsid protein gp5"/>
    <property type="match status" value="1"/>
</dbReference>
<organism evidence="4 5">
    <name type="scientific">Desulfitobacterium dehalogenans</name>
    <dbReference type="NCBI Taxonomy" id="36854"/>
    <lineage>
        <taxon>Bacteria</taxon>
        <taxon>Bacillati</taxon>
        <taxon>Bacillota</taxon>
        <taxon>Clostridia</taxon>
        <taxon>Eubacteriales</taxon>
        <taxon>Desulfitobacteriaceae</taxon>
        <taxon>Desulfitobacterium</taxon>
    </lineage>
</organism>
<dbReference type="Gene3D" id="3.30.2320.10">
    <property type="entry name" value="hypothetical protein PF0899 domain"/>
    <property type="match status" value="1"/>
</dbReference>
<dbReference type="NCBIfam" id="TIGR01554">
    <property type="entry name" value="major_cap_HK97"/>
    <property type="match status" value="1"/>
</dbReference>
<keyword evidence="2" id="KW-0175">Coiled coil</keyword>
<dbReference type="SUPFAM" id="SSF56563">
    <property type="entry name" value="Major capsid protein gp5"/>
    <property type="match status" value="1"/>
</dbReference>
<evidence type="ECO:0000259" key="3">
    <source>
        <dbReference type="Pfam" id="PF05065"/>
    </source>
</evidence>
<comment type="caution">
    <text evidence="4">The sequence shown here is derived from an EMBL/GenBank/DDBJ whole genome shotgun (WGS) entry which is preliminary data.</text>
</comment>
<dbReference type="EMBL" id="DUTF01000365">
    <property type="protein sequence ID" value="HHY28449.1"/>
    <property type="molecule type" value="Genomic_DNA"/>
</dbReference>
<accession>A0A7C6Z6H7</accession>
<comment type="subcellular location">
    <subcellularLocation>
        <location evidence="1">Virion</location>
    </subcellularLocation>
</comment>
<dbReference type="InterPro" id="IPR024455">
    <property type="entry name" value="Phage_capsid"/>
</dbReference>
<name>A0A7C6Z6H7_9FIRM</name>
<dbReference type="Pfam" id="PF05065">
    <property type="entry name" value="Phage_capsid"/>
    <property type="match status" value="1"/>
</dbReference>
<reference evidence="4 5" key="1">
    <citation type="journal article" date="2020" name="Biotechnol. Biofuels">
        <title>New insights from the biogas microbiome by comprehensive genome-resolved metagenomics of nearly 1600 species originating from multiple anaerobic digesters.</title>
        <authorList>
            <person name="Campanaro S."/>
            <person name="Treu L."/>
            <person name="Rodriguez-R L.M."/>
            <person name="Kovalovszki A."/>
            <person name="Ziels R.M."/>
            <person name="Maus I."/>
            <person name="Zhu X."/>
            <person name="Kougias P.G."/>
            <person name="Basile A."/>
            <person name="Luo G."/>
            <person name="Schluter A."/>
            <person name="Konstantinidis K.T."/>
            <person name="Angelidaki I."/>
        </authorList>
    </citation>
    <scope>NUCLEOTIDE SEQUENCE [LARGE SCALE GENOMIC DNA]</scope>
    <source>
        <strain evidence="4">AS05jafATM_4</strain>
    </source>
</reference>
<dbReference type="InterPro" id="IPR054612">
    <property type="entry name" value="Phage_capsid-like_C"/>
</dbReference>
<feature type="coiled-coil region" evidence="2">
    <location>
        <begin position="2"/>
        <end position="65"/>
    </location>
</feature>
<evidence type="ECO:0000313" key="5">
    <source>
        <dbReference type="Proteomes" id="UP000553059"/>
    </source>
</evidence>
<feature type="domain" description="Phage capsid-like C-terminal" evidence="3">
    <location>
        <begin position="118"/>
        <end position="389"/>
    </location>
</feature>
<gene>
    <name evidence="4" type="ORF">GX523_17245</name>
</gene>
<proteinExistence type="predicted"/>
<evidence type="ECO:0000256" key="2">
    <source>
        <dbReference type="SAM" id="Coils"/>
    </source>
</evidence>
<dbReference type="AlphaFoldDB" id="A0A7C6Z6H7"/>
<sequence length="394" mass="43951">MNKELRELLNKINAKKAEARKLAEEDKLDEAKAAKDELVKLQAKFDIMKDLYDQEQEEMEEQLEDGTAIVATGEKKNFIQAFVNVFKAAAQKLTPNAKDLEVLNLMTEADPVGGVSDGGVTVPKDIRTQIKELRRSQDALEPLVNVEPVTTLSGSRVLEVNADQVPFDNVEEAAQFPDVDTPQFKNLEYKVKKKGGILKVTKELLQDSAENILGYLRRWIAKKAKTTRNMMILDELNSSFGGAKAKVVSDLDNLKDIFNTQLDPAIALGSKVLTNQDGFNWLDKLKDEKKNYILQPNPVNATQRLLFGVYPVVVVSNKVLKSVVDGTDKKIPMYCGDFKEAITIFDRETLSIEFSTEAGDLWGKDLMGVKVRERLDIKTVDTEAVVKGEVTVTA</sequence>
<evidence type="ECO:0000256" key="1">
    <source>
        <dbReference type="ARBA" id="ARBA00004328"/>
    </source>
</evidence>
<dbReference type="Proteomes" id="UP000553059">
    <property type="component" value="Unassembled WGS sequence"/>
</dbReference>
<evidence type="ECO:0000313" key="4">
    <source>
        <dbReference type="EMBL" id="HHY28449.1"/>
    </source>
</evidence>